<protein>
    <submittedName>
        <fullName evidence="2">Uncharacterized protein</fullName>
    </submittedName>
</protein>
<evidence type="ECO:0000313" key="3">
    <source>
        <dbReference type="Proteomes" id="UP000076079"/>
    </source>
</evidence>
<dbReference type="Proteomes" id="UP000076079">
    <property type="component" value="Chromosome"/>
</dbReference>
<dbReference type="AlphaFoldDB" id="A0A143PIS0"/>
<sequence length="168" mass="16983" precursor="true">MMTTLNKGVIPVLLLTTAAALAAAPATAQDPRSTTVASAARAITTSTLVQVSPGQALAFGSVALPACAKGTSFLVTDLLASPFGGDVSSLQSWRVSVQAFQKTGNGSFSAQLTVFGKGSQHASASIPGGQPILDDDQIVLQFLGGDAEDASIFNVHVTGYCGTPFISP</sequence>
<evidence type="ECO:0000313" key="2">
    <source>
        <dbReference type="EMBL" id="AMY07664.1"/>
    </source>
</evidence>
<proteinExistence type="predicted"/>
<keyword evidence="1" id="KW-0732">Signal</keyword>
<reference evidence="3" key="2">
    <citation type="submission" date="2016-04" db="EMBL/GenBank/DDBJ databases">
        <title>First Complete Genome Sequence of a Subdivision 6 Acidobacterium.</title>
        <authorList>
            <person name="Huang S."/>
            <person name="Vieira S."/>
            <person name="Bunk B."/>
            <person name="Riedel T."/>
            <person name="Sproeer C."/>
            <person name="Overmann J."/>
        </authorList>
    </citation>
    <scope>NUCLEOTIDE SEQUENCE [LARGE SCALE GENOMIC DNA]</scope>
    <source>
        <strain evidence="3">DSM 100886 HEG_-6_39</strain>
    </source>
</reference>
<feature type="signal peptide" evidence="1">
    <location>
        <begin position="1"/>
        <end position="28"/>
    </location>
</feature>
<dbReference type="EMBL" id="CP015136">
    <property type="protein sequence ID" value="AMY07664.1"/>
    <property type="molecule type" value="Genomic_DNA"/>
</dbReference>
<organism evidence="2 3">
    <name type="scientific">Luteitalea pratensis</name>
    <dbReference type="NCBI Taxonomy" id="1855912"/>
    <lineage>
        <taxon>Bacteria</taxon>
        <taxon>Pseudomonadati</taxon>
        <taxon>Acidobacteriota</taxon>
        <taxon>Vicinamibacteria</taxon>
        <taxon>Vicinamibacterales</taxon>
        <taxon>Vicinamibacteraceae</taxon>
        <taxon>Luteitalea</taxon>
    </lineage>
</organism>
<accession>A0A143PIS0</accession>
<reference evidence="2 3" key="1">
    <citation type="journal article" date="2016" name="Genome Announc.">
        <title>First Complete Genome Sequence of a Subdivision 6 Acidobacterium Strain.</title>
        <authorList>
            <person name="Huang S."/>
            <person name="Vieira S."/>
            <person name="Bunk B."/>
            <person name="Riedel T."/>
            <person name="Sproer C."/>
            <person name="Overmann J."/>
        </authorList>
    </citation>
    <scope>NUCLEOTIDE SEQUENCE [LARGE SCALE GENOMIC DNA]</scope>
    <source>
        <strain evidence="3">DSM 100886 HEG_-6_39</strain>
    </source>
</reference>
<dbReference type="KEGG" id="abac:LuPra_00840"/>
<feature type="chain" id="PRO_5007511403" evidence="1">
    <location>
        <begin position="29"/>
        <end position="168"/>
    </location>
</feature>
<name>A0A143PIS0_LUTPR</name>
<evidence type="ECO:0000256" key="1">
    <source>
        <dbReference type="SAM" id="SignalP"/>
    </source>
</evidence>
<gene>
    <name evidence="2" type="ORF">LuPra_00840</name>
</gene>
<dbReference type="RefSeq" id="WP_110169588.1">
    <property type="nucleotide sequence ID" value="NZ_CP015136.1"/>
</dbReference>
<keyword evidence="3" id="KW-1185">Reference proteome</keyword>